<dbReference type="InterPro" id="IPR028081">
    <property type="entry name" value="Leu-bd"/>
</dbReference>
<comment type="caution">
    <text evidence="8">The sequence shown here is derived from an EMBL/GenBank/DDBJ whole genome shotgun (WGS) entry which is preliminary data.</text>
</comment>
<accession>A0A371X2B3</accession>
<feature type="chain" id="PRO_5016706229" evidence="6">
    <location>
        <begin position="22"/>
        <end position="419"/>
    </location>
</feature>
<dbReference type="RefSeq" id="WP_116683091.1">
    <property type="nucleotide sequence ID" value="NZ_QURL01000004.1"/>
</dbReference>
<evidence type="ECO:0000256" key="1">
    <source>
        <dbReference type="ARBA" id="ARBA00010062"/>
    </source>
</evidence>
<dbReference type="Proteomes" id="UP000264310">
    <property type="component" value="Unassembled WGS sequence"/>
</dbReference>
<evidence type="ECO:0000259" key="7">
    <source>
        <dbReference type="Pfam" id="PF13458"/>
    </source>
</evidence>
<dbReference type="CDD" id="cd06342">
    <property type="entry name" value="PBP1_ABC_LIVBP-like"/>
    <property type="match status" value="1"/>
</dbReference>
<keyword evidence="2" id="KW-0813">Transport</keyword>
<evidence type="ECO:0000256" key="3">
    <source>
        <dbReference type="ARBA" id="ARBA00022729"/>
    </source>
</evidence>
<evidence type="ECO:0000256" key="5">
    <source>
        <dbReference type="SAM" id="MobiDB-lite"/>
    </source>
</evidence>
<dbReference type="OrthoDB" id="9768386at2"/>
<feature type="signal peptide" evidence="6">
    <location>
        <begin position="1"/>
        <end position="21"/>
    </location>
</feature>
<feature type="compositionally biased region" description="Polar residues" evidence="5">
    <location>
        <begin position="381"/>
        <end position="390"/>
    </location>
</feature>
<dbReference type="PANTHER" id="PTHR47151">
    <property type="entry name" value="LEU/ILE/VAL-BINDING ABC TRANSPORTER SUBUNIT"/>
    <property type="match status" value="1"/>
</dbReference>
<dbReference type="SUPFAM" id="SSF53822">
    <property type="entry name" value="Periplasmic binding protein-like I"/>
    <property type="match status" value="1"/>
</dbReference>
<evidence type="ECO:0000256" key="2">
    <source>
        <dbReference type="ARBA" id="ARBA00022448"/>
    </source>
</evidence>
<keyword evidence="4" id="KW-0029">Amino-acid transport</keyword>
<dbReference type="Gene3D" id="3.40.50.2300">
    <property type="match status" value="2"/>
</dbReference>
<reference evidence="8 9" key="1">
    <citation type="submission" date="2018-08" db="EMBL/GenBank/DDBJ databases">
        <title>Fulvimarina sp. 85, whole genome shotgun sequence.</title>
        <authorList>
            <person name="Tuo L."/>
        </authorList>
    </citation>
    <scope>NUCLEOTIDE SEQUENCE [LARGE SCALE GENOMIC DNA]</scope>
    <source>
        <strain evidence="8 9">85</strain>
    </source>
</reference>
<dbReference type="PANTHER" id="PTHR47151:SF2">
    <property type="entry name" value="AMINO ACID BINDING PROTEIN"/>
    <property type="match status" value="1"/>
</dbReference>
<organism evidence="8 9">
    <name type="scientific">Fulvimarina endophytica</name>
    <dbReference type="NCBI Taxonomy" id="2293836"/>
    <lineage>
        <taxon>Bacteria</taxon>
        <taxon>Pseudomonadati</taxon>
        <taxon>Pseudomonadota</taxon>
        <taxon>Alphaproteobacteria</taxon>
        <taxon>Hyphomicrobiales</taxon>
        <taxon>Aurantimonadaceae</taxon>
        <taxon>Fulvimarina</taxon>
    </lineage>
</organism>
<dbReference type="InterPro" id="IPR028082">
    <property type="entry name" value="Peripla_BP_I"/>
</dbReference>
<protein>
    <submittedName>
        <fullName evidence="8">Branched-chain amino acid ABC transporter substrate-binding protein</fullName>
    </submittedName>
</protein>
<evidence type="ECO:0000256" key="4">
    <source>
        <dbReference type="ARBA" id="ARBA00022970"/>
    </source>
</evidence>
<name>A0A371X2B3_9HYPH</name>
<dbReference type="EMBL" id="QURL01000004">
    <property type="protein sequence ID" value="RFC63360.1"/>
    <property type="molecule type" value="Genomic_DNA"/>
</dbReference>
<gene>
    <name evidence="8" type="ORF">DYI37_09945</name>
</gene>
<feature type="domain" description="Leucine-binding protein" evidence="7">
    <location>
        <begin position="23"/>
        <end position="359"/>
    </location>
</feature>
<evidence type="ECO:0000256" key="6">
    <source>
        <dbReference type="SAM" id="SignalP"/>
    </source>
</evidence>
<keyword evidence="9" id="KW-1185">Reference proteome</keyword>
<keyword evidence="3 6" id="KW-0732">Signal</keyword>
<proteinExistence type="inferred from homology"/>
<evidence type="ECO:0000313" key="9">
    <source>
        <dbReference type="Proteomes" id="UP000264310"/>
    </source>
</evidence>
<evidence type="ECO:0000313" key="8">
    <source>
        <dbReference type="EMBL" id="RFC63360.1"/>
    </source>
</evidence>
<dbReference type="InterPro" id="IPR000709">
    <property type="entry name" value="Leu_Ile_Val-bd"/>
</dbReference>
<feature type="compositionally biased region" description="Low complexity" evidence="5">
    <location>
        <begin position="391"/>
        <end position="419"/>
    </location>
</feature>
<dbReference type="AlphaFoldDB" id="A0A371X2B3"/>
<dbReference type="GO" id="GO:0006865">
    <property type="term" value="P:amino acid transport"/>
    <property type="evidence" value="ECO:0007669"/>
    <property type="project" value="UniProtKB-KW"/>
</dbReference>
<feature type="region of interest" description="Disordered" evidence="5">
    <location>
        <begin position="371"/>
        <end position="419"/>
    </location>
</feature>
<dbReference type="PRINTS" id="PR00337">
    <property type="entry name" value="LEUILEVALBP"/>
</dbReference>
<dbReference type="Pfam" id="PF13458">
    <property type="entry name" value="Peripla_BP_6"/>
    <property type="match status" value="1"/>
</dbReference>
<comment type="similarity">
    <text evidence="1">Belongs to the leucine-binding protein family.</text>
</comment>
<sequence>MNKVLLASAALGLVFTGAAKADITIGVAGPMTGQYASFGQQLRVGAEQAVADINEAGGINGEMLKLSIGDDACDPKQAVAVANNFASEGVPFVAGHFCSGSSIPASQVYADEQIIEISPASTNPDYTDQRPGDGIYRVCGRDDQQGEVAGKYIHDNFADAKVAILNDKTAYGKGLADQTEKFYKEAGGEPVLVEAYTAGEKDYTSLVTKMKQAGVDLVYIGGYHTEAGLMARQMREQGMDTIIMSGDALVTDEYWAITGDAGQGTLMTFSPDPRNNEQAKPIVEKLEAEGKTTEGYVLYTYAAIQAWADAVKQAGSTDYDAVVGALNEGSFSTVIGDLSFDDKGDVTLPGYVMYEWDNGKYAELQGAPTADQAAVDGGSASGTTETVPTSTDDAGANGDAAAEETGSSSSTAPTDGSSN</sequence>